<gene>
    <name evidence="1" type="primary">pabC</name>
    <name evidence="1" type="ORF">O9K51_04978</name>
</gene>
<dbReference type="Pfam" id="PF01063">
    <property type="entry name" value="Aminotran_4"/>
    <property type="match status" value="1"/>
</dbReference>
<dbReference type="SUPFAM" id="SSF56752">
    <property type="entry name" value="D-aminoacid aminotransferase-like PLP-dependent enzymes"/>
    <property type="match status" value="1"/>
</dbReference>
<proteinExistence type="predicted"/>
<dbReference type="EMBL" id="JAQHRD010000004">
    <property type="protein sequence ID" value="KAJ6441428.1"/>
    <property type="molecule type" value="Genomic_DNA"/>
</dbReference>
<dbReference type="InterPro" id="IPR036038">
    <property type="entry name" value="Aminotransferase-like"/>
</dbReference>
<dbReference type="Gene3D" id="3.20.10.10">
    <property type="entry name" value="D-amino Acid Aminotransferase, subunit A, domain 2"/>
    <property type="match status" value="1"/>
</dbReference>
<keyword evidence="1" id="KW-0456">Lyase</keyword>
<evidence type="ECO:0000313" key="2">
    <source>
        <dbReference type="Proteomes" id="UP001163105"/>
    </source>
</evidence>
<dbReference type="Proteomes" id="UP001163105">
    <property type="component" value="Unassembled WGS sequence"/>
</dbReference>
<dbReference type="Gene3D" id="3.30.470.10">
    <property type="match status" value="1"/>
</dbReference>
<name>A0AB34FQN3_9HYPO</name>
<dbReference type="InterPro" id="IPR001544">
    <property type="entry name" value="Aminotrans_IV"/>
</dbReference>
<sequence length="263" mass="29145">MASDLPPDFVIFTSIRYEPSLQQPALSLPYYLLPFHLARLRGAAEAFNLNKVQELLRDDVSALALLRRAVDDAVPDTTTPWRVNVRFTPDAQVTSSATGIPPLRNNIMSLPDTDALPAFLQQEVRRRGLKHWDVVIDTEPTPASLFTGHKTSAREMYNAARDRAGLVSYDEPKEILLWNESGEVTEGSITTVYLWRKASGTGAPRLVTPPLACGPNASSTRRYALSKGLCGEEAVKLEDLHDGDEIWLSHASDGFFPGRVRFL</sequence>
<protein>
    <submittedName>
        <fullName evidence="1">Aminodeoxychorismate lyase</fullName>
    </submittedName>
</protein>
<dbReference type="InterPro" id="IPR043132">
    <property type="entry name" value="BCAT-like_C"/>
</dbReference>
<dbReference type="GO" id="GO:0016829">
    <property type="term" value="F:lyase activity"/>
    <property type="evidence" value="ECO:0007669"/>
    <property type="project" value="UniProtKB-KW"/>
</dbReference>
<comment type="caution">
    <text evidence="1">The sequence shown here is derived from an EMBL/GenBank/DDBJ whole genome shotgun (WGS) entry which is preliminary data.</text>
</comment>
<keyword evidence="2" id="KW-1185">Reference proteome</keyword>
<evidence type="ECO:0000313" key="1">
    <source>
        <dbReference type="EMBL" id="KAJ6441428.1"/>
    </source>
</evidence>
<accession>A0AB34FQN3</accession>
<reference evidence="1" key="1">
    <citation type="submission" date="2023-01" db="EMBL/GenBank/DDBJ databases">
        <title>The growth and conidiation of Purpureocillium lavendulum are regulated by nitrogen source and histone H3K14 acetylation.</title>
        <authorList>
            <person name="Tang P."/>
            <person name="Han J."/>
            <person name="Zhang C."/>
            <person name="Tang P."/>
            <person name="Qi F."/>
            <person name="Zhang K."/>
            <person name="Liang L."/>
        </authorList>
    </citation>
    <scope>NUCLEOTIDE SEQUENCE</scope>
    <source>
        <strain evidence="1">YMF1.00683</strain>
    </source>
</reference>
<dbReference type="AlphaFoldDB" id="A0AB34FQN3"/>
<organism evidence="1 2">
    <name type="scientific">Purpureocillium lavendulum</name>
    <dbReference type="NCBI Taxonomy" id="1247861"/>
    <lineage>
        <taxon>Eukaryota</taxon>
        <taxon>Fungi</taxon>
        <taxon>Dikarya</taxon>
        <taxon>Ascomycota</taxon>
        <taxon>Pezizomycotina</taxon>
        <taxon>Sordariomycetes</taxon>
        <taxon>Hypocreomycetidae</taxon>
        <taxon>Hypocreales</taxon>
        <taxon>Ophiocordycipitaceae</taxon>
        <taxon>Purpureocillium</taxon>
    </lineage>
</organism>
<dbReference type="InterPro" id="IPR043131">
    <property type="entry name" value="BCAT-like_N"/>
</dbReference>